<keyword evidence="9" id="KW-1185">Reference proteome</keyword>
<dbReference type="GO" id="GO:0160148">
    <property type="term" value="F:tRNA pseudouridine(55) synthase activity"/>
    <property type="evidence" value="ECO:0007669"/>
    <property type="project" value="UniProtKB-EC"/>
</dbReference>
<evidence type="ECO:0000259" key="6">
    <source>
        <dbReference type="Pfam" id="PF01509"/>
    </source>
</evidence>
<accession>A0A923LXF2</accession>
<dbReference type="Gene3D" id="3.30.2350.10">
    <property type="entry name" value="Pseudouridine synthase"/>
    <property type="match status" value="1"/>
</dbReference>
<keyword evidence="3 5" id="KW-0819">tRNA processing</keyword>
<comment type="similarity">
    <text evidence="2 5">Belongs to the pseudouridine synthase TruB family. Type 1 subfamily.</text>
</comment>
<dbReference type="PANTHER" id="PTHR13767:SF2">
    <property type="entry name" value="PSEUDOURIDYLATE SYNTHASE TRUB1"/>
    <property type="match status" value="1"/>
</dbReference>
<reference evidence="8" key="1">
    <citation type="submission" date="2020-08" db="EMBL/GenBank/DDBJ databases">
        <title>Genome public.</title>
        <authorList>
            <person name="Liu C."/>
            <person name="Sun Q."/>
        </authorList>
    </citation>
    <scope>NUCLEOTIDE SEQUENCE</scope>
    <source>
        <strain evidence="8">NSJ-28</strain>
    </source>
</reference>
<evidence type="ECO:0000313" key="9">
    <source>
        <dbReference type="Proteomes" id="UP000606499"/>
    </source>
</evidence>
<evidence type="ECO:0000313" key="8">
    <source>
        <dbReference type="EMBL" id="MBC5725689.1"/>
    </source>
</evidence>
<dbReference type="Proteomes" id="UP000606499">
    <property type="component" value="Unassembled WGS sequence"/>
</dbReference>
<dbReference type="AlphaFoldDB" id="A0A923LXF2"/>
<dbReference type="InterPro" id="IPR002501">
    <property type="entry name" value="PsdUridine_synth_N"/>
</dbReference>
<dbReference type="InterPro" id="IPR032819">
    <property type="entry name" value="TruB_C"/>
</dbReference>
<dbReference type="NCBIfam" id="TIGR00431">
    <property type="entry name" value="TruB"/>
    <property type="match status" value="1"/>
</dbReference>
<dbReference type="GO" id="GO:1990481">
    <property type="term" value="P:mRNA pseudouridine synthesis"/>
    <property type="evidence" value="ECO:0007669"/>
    <property type="project" value="TreeGrafter"/>
</dbReference>
<feature type="active site" description="Nucleophile" evidence="5">
    <location>
        <position position="43"/>
    </location>
</feature>
<evidence type="ECO:0000256" key="1">
    <source>
        <dbReference type="ARBA" id="ARBA00000385"/>
    </source>
</evidence>
<dbReference type="GO" id="GO:0003723">
    <property type="term" value="F:RNA binding"/>
    <property type="evidence" value="ECO:0007669"/>
    <property type="project" value="InterPro"/>
</dbReference>
<dbReference type="EC" id="5.4.99.25" evidence="5"/>
<dbReference type="Pfam" id="PF01509">
    <property type="entry name" value="TruB_N"/>
    <property type="match status" value="1"/>
</dbReference>
<dbReference type="HAMAP" id="MF_01080">
    <property type="entry name" value="TruB_bact"/>
    <property type="match status" value="1"/>
</dbReference>
<dbReference type="GO" id="GO:0031119">
    <property type="term" value="P:tRNA pseudouridine synthesis"/>
    <property type="evidence" value="ECO:0007669"/>
    <property type="project" value="UniProtKB-UniRule"/>
</dbReference>
<dbReference type="PANTHER" id="PTHR13767">
    <property type="entry name" value="TRNA-PSEUDOURIDINE SYNTHASE"/>
    <property type="match status" value="1"/>
</dbReference>
<dbReference type="CDD" id="cd02573">
    <property type="entry name" value="PseudoU_synth_EcTruB"/>
    <property type="match status" value="1"/>
</dbReference>
<dbReference type="Pfam" id="PF16198">
    <property type="entry name" value="TruB_C_2"/>
    <property type="match status" value="1"/>
</dbReference>
<dbReference type="InterPro" id="IPR014780">
    <property type="entry name" value="tRNA_psdUridine_synth_TruB"/>
</dbReference>
<dbReference type="InterPro" id="IPR020103">
    <property type="entry name" value="PsdUridine_synth_cat_dom_sf"/>
</dbReference>
<feature type="domain" description="Pseudouridine synthase II N-terminal" evidence="6">
    <location>
        <begin position="28"/>
        <end position="177"/>
    </location>
</feature>
<keyword evidence="4 5" id="KW-0413">Isomerase</keyword>
<evidence type="ECO:0000256" key="4">
    <source>
        <dbReference type="ARBA" id="ARBA00023235"/>
    </source>
</evidence>
<gene>
    <name evidence="5 8" type="primary">truB</name>
    <name evidence="8" type="ORF">H8S45_09505</name>
</gene>
<sequence>MPNSELNGILLMDKPQGFTSHDVVAKLRGILHTRRIGHGGTLDPLATGVLPVFVGGATRAADFAAAQDKEYIAGFTLGYNTDTQDVTGGTLQVSGRCAARDAVEQAAGRFLGSQKQVPPMYSAVKVNGQKLYDLARRGKAVERPARDITVHAIDLLEFDEHAQKGMLRLTVSKGTYVRTLINDLGEALGTLAVMHSLTRTRSGAYTLRECRGFSQVERAAANGAAQTLLLPTDSLFPLHPAVRLTGEGAERIARGAVVFPRMAQGMPETAGALCRVYHGARFLMLGQVRTLDKGGLGLFVYKNFG</sequence>
<comment type="caution">
    <text evidence="8">The sequence shown here is derived from an EMBL/GenBank/DDBJ whole genome shotgun (WGS) entry which is preliminary data.</text>
</comment>
<evidence type="ECO:0000256" key="2">
    <source>
        <dbReference type="ARBA" id="ARBA00005642"/>
    </source>
</evidence>
<comment type="function">
    <text evidence="5">Responsible for synthesis of pseudouridine from uracil-55 in the psi GC loop of transfer RNAs.</text>
</comment>
<dbReference type="EMBL" id="JACOPL010000008">
    <property type="protein sequence ID" value="MBC5725689.1"/>
    <property type="molecule type" value="Genomic_DNA"/>
</dbReference>
<protein>
    <recommendedName>
        <fullName evidence="5">tRNA pseudouridine synthase B</fullName>
        <ecNumber evidence="5">5.4.99.25</ecNumber>
    </recommendedName>
    <alternativeName>
        <fullName evidence="5">tRNA pseudouridine(55) synthase</fullName>
        <shortName evidence="5">Psi55 synthase</shortName>
    </alternativeName>
    <alternativeName>
        <fullName evidence="5">tRNA pseudouridylate synthase</fullName>
    </alternativeName>
    <alternativeName>
        <fullName evidence="5">tRNA-uridine isomerase</fullName>
    </alternativeName>
</protein>
<proteinExistence type="inferred from homology"/>
<feature type="domain" description="tRNA pseudouridylate synthase B C-terminal" evidence="7">
    <location>
        <begin position="178"/>
        <end position="235"/>
    </location>
</feature>
<evidence type="ECO:0000259" key="7">
    <source>
        <dbReference type="Pfam" id="PF16198"/>
    </source>
</evidence>
<organism evidence="8 9">
    <name type="scientific">Agathobaculum faecis</name>
    <dbReference type="NCBI Taxonomy" id="2763013"/>
    <lineage>
        <taxon>Bacteria</taxon>
        <taxon>Bacillati</taxon>
        <taxon>Bacillota</taxon>
        <taxon>Clostridia</taxon>
        <taxon>Eubacteriales</taxon>
        <taxon>Butyricicoccaceae</taxon>
        <taxon>Agathobaculum</taxon>
    </lineage>
</organism>
<comment type="catalytic activity">
    <reaction evidence="1 5">
        <text>uridine(55) in tRNA = pseudouridine(55) in tRNA</text>
        <dbReference type="Rhea" id="RHEA:42532"/>
        <dbReference type="Rhea" id="RHEA-COMP:10101"/>
        <dbReference type="Rhea" id="RHEA-COMP:10102"/>
        <dbReference type="ChEBI" id="CHEBI:65314"/>
        <dbReference type="ChEBI" id="CHEBI:65315"/>
        <dbReference type="EC" id="5.4.99.25"/>
    </reaction>
</comment>
<dbReference type="RefSeq" id="WP_147574495.1">
    <property type="nucleotide sequence ID" value="NZ_JACOPL010000008.1"/>
</dbReference>
<dbReference type="SUPFAM" id="SSF55120">
    <property type="entry name" value="Pseudouridine synthase"/>
    <property type="match status" value="1"/>
</dbReference>
<evidence type="ECO:0000256" key="5">
    <source>
        <dbReference type="HAMAP-Rule" id="MF_01080"/>
    </source>
</evidence>
<name>A0A923LXF2_9FIRM</name>
<evidence type="ECO:0000256" key="3">
    <source>
        <dbReference type="ARBA" id="ARBA00022694"/>
    </source>
</evidence>